<dbReference type="GO" id="GO:0000981">
    <property type="term" value="F:DNA-binding transcription factor activity, RNA polymerase II-specific"/>
    <property type="evidence" value="ECO:0007669"/>
    <property type="project" value="InterPro"/>
</dbReference>
<proteinExistence type="predicted"/>
<name>A0A395RNA2_9HYPO</name>
<feature type="compositionally biased region" description="Polar residues" evidence="1">
    <location>
        <begin position="1"/>
        <end position="11"/>
    </location>
</feature>
<dbReference type="InterPro" id="IPR036864">
    <property type="entry name" value="Zn2-C6_fun-type_DNA-bd_sf"/>
</dbReference>
<evidence type="ECO:0000313" key="3">
    <source>
        <dbReference type="Proteomes" id="UP000266234"/>
    </source>
</evidence>
<dbReference type="OrthoDB" id="5093197at2759"/>
<dbReference type="GO" id="GO:0008270">
    <property type="term" value="F:zinc ion binding"/>
    <property type="evidence" value="ECO:0007669"/>
    <property type="project" value="InterPro"/>
</dbReference>
<accession>A0A395RNA2</accession>
<keyword evidence="3" id="KW-1185">Reference proteome</keyword>
<dbReference type="SUPFAM" id="SSF57701">
    <property type="entry name" value="Zn2/Cys6 DNA-binding domain"/>
    <property type="match status" value="1"/>
</dbReference>
<comment type="caution">
    <text evidence="2">The sequence shown here is derived from an EMBL/GenBank/DDBJ whole genome shotgun (WGS) entry which is preliminary data.</text>
</comment>
<dbReference type="AlphaFoldDB" id="A0A395RNA2"/>
<organism evidence="2 3">
    <name type="scientific">Fusarium longipes</name>
    <dbReference type="NCBI Taxonomy" id="694270"/>
    <lineage>
        <taxon>Eukaryota</taxon>
        <taxon>Fungi</taxon>
        <taxon>Dikarya</taxon>
        <taxon>Ascomycota</taxon>
        <taxon>Pezizomycotina</taxon>
        <taxon>Sordariomycetes</taxon>
        <taxon>Hypocreomycetidae</taxon>
        <taxon>Hypocreales</taxon>
        <taxon>Nectriaceae</taxon>
        <taxon>Fusarium</taxon>
    </lineage>
</organism>
<gene>
    <name evidence="2" type="ORF">FLONG3_10476</name>
</gene>
<protein>
    <recommendedName>
        <fullName evidence="4">Zn(2)-C6 fungal-type domain-containing protein</fullName>
    </recommendedName>
</protein>
<feature type="region of interest" description="Disordered" evidence="1">
    <location>
        <begin position="266"/>
        <end position="290"/>
    </location>
</feature>
<evidence type="ECO:0000313" key="2">
    <source>
        <dbReference type="EMBL" id="RGP61533.1"/>
    </source>
</evidence>
<reference evidence="2 3" key="1">
    <citation type="journal article" date="2018" name="PLoS Pathog.">
        <title>Evolution of structural diversity of trichothecenes, a family of toxins produced by plant pathogenic and entomopathogenic fungi.</title>
        <authorList>
            <person name="Proctor R.H."/>
            <person name="McCormick S.P."/>
            <person name="Kim H.S."/>
            <person name="Cardoza R.E."/>
            <person name="Stanley A.M."/>
            <person name="Lindo L."/>
            <person name="Kelly A."/>
            <person name="Brown D.W."/>
            <person name="Lee T."/>
            <person name="Vaughan M.M."/>
            <person name="Alexander N.J."/>
            <person name="Busman M."/>
            <person name="Gutierrez S."/>
        </authorList>
    </citation>
    <scope>NUCLEOTIDE SEQUENCE [LARGE SCALE GENOMIC DNA]</scope>
    <source>
        <strain evidence="2 3">NRRL 20695</strain>
    </source>
</reference>
<dbReference type="EMBL" id="PXOG01000309">
    <property type="protein sequence ID" value="RGP61533.1"/>
    <property type="molecule type" value="Genomic_DNA"/>
</dbReference>
<sequence length="299" mass="34309">MATTDSRSTFLSDVMRELDPSAPPAAPPDLLSTVSSLFVQRQEKLRKEELRKEELARKDAETEARFAAASAATRKIQAEAEGLTEALVPSPRITNDYRSTEEIEDLIDDQIAKEAKGPGLRRARHETEQEYEARMDLLECRVNELYAIDLKRRQTEPVHYVDGFPVNLVAIHRHVRPIPEIPVGDYSCIQCKTLGRRCGRTSDEARICGPCARIGRRCLVKHLWTHDDDLVRSWEFAQGQFFGYDGLDYERRKWVKRLEQKGGRGEGFQPLPVWPAKKNSGETDQQNMPKRWQDYLKSI</sequence>
<feature type="region of interest" description="Disordered" evidence="1">
    <location>
        <begin position="1"/>
        <end position="29"/>
    </location>
</feature>
<dbReference type="Proteomes" id="UP000266234">
    <property type="component" value="Unassembled WGS sequence"/>
</dbReference>
<evidence type="ECO:0008006" key="4">
    <source>
        <dbReference type="Google" id="ProtNLM"/>
    </source>
</evidence>
<evidence type="ECO:0000256" key="1">
    <source>
        <dbReference type="SAM" id="MobiDB-lite"/>
    </source>
</evidence>